<keyword evidence="2" id="KW-1185">Reference proteome</keyword>
<proteinExistence type="predicted"/>
<evidence type="ECO:0000313" key="1">
    <source>
        <dbReference type="EMBL" id="MBB6038190.1"/>
    </source>
</evidence>
<sequence>MFIDPDWTAPSRSAYATLTDREGSHYDTPHPPVNAGAGKPKVGYSTFGQVFDPASAFAELGDAADPMLAMLFRLVLGCRFDGGAEIGEVSSFAHG</sequence>
<dbReference type="EMBL" id="JACHGT010000015">
    <property type="protein sequence ID" value="MBB6038190.1"/>
    <property type="molecule type" value="Genomic_DNA"/>
</dbReference>
<reference evidence="1 2" key="1">
    <citation type="submission" date="2020-08" db="EMBL/GenBank/DDBJ databases">
        <title>Genomic Encyclopedia of Type Strains, Phase IV (KMG-IV): sequencing the most valuable type-strain genomes for metagenomic binning, comparative biology and taxonomic classification.</title>
        <authorList>
            <person name="Goeker M."/>
        </authorList>
    </citation>
    <scope>NUCLEOTIDE SEQUENCE [LARGE SCALE GENOMIC DNA]</scope>
    <source>
        <strain evidence="1 2">YIM 65646</strain>
    </source>
</reference>
<protein>
    <submittedName>
        <fullName evidence="1">Uncharacterized protein</fullName>
    </submittedName>
</protein>
<accession>A0A841G212</accession>
<dbReference type="Proteomes" id="UP000548476">
    <property type="component" value="Unassembled WGS sequence"/>
</dbReference>
<organism evidence="1 2">
    <name type="scientific">Phytomonospora endophytica</name>
    <dbReference type="NCBI Taxonomy" id="714109"/>
    <lineage>
        <taxon>Bacteria</taxon>
        <taxon>Bacillati</taxon>
        <taxon>Actinomycetota</taxon>
        <taxon>Actinomycetes</taxon>
        <taxon>Micromonosporales</taxon>
        <taxon>Micromonosporaceae</taxon>
        <taxon>Phytomonospora</taxon>
    </lineage>
</organism>
<comment type="caution">
    <text evidence="1">The sequence shown here is derived from an EMBL/GenBank/DDBJ whole genome shotgun (WGS) entry which is preliminary data.</text>
</comment>
<dbReference type="AlphaFoldDB" id="A0A841G212"/>
<gene>
    <name evidence="1" type="ORF">HNR73_006070</name>
</gene>
<evidence type="ECO:0000313" key="2">
    <source>
        <dbReference type="Proteomes" id="UP000548476"/>
    </source>
</evidence>
<dbReference type="RefSeq" id="WP_184790983.1">
    <property type="nucleotide sequence ID" value="NZ_BONT01000047.1"/>
</dbReference>
<name>A0A841G212_9ACTN</name>